<reference evidence="3 4" key="1">
    <citation type="journal article" date="2016" name="Antonie Van Leeuwenhoek">
        <title>Lysinibacillus endophyticus sp. nov., an indole-3-acetic acid producing endophytic bacterium isolated from corn root (Zea mays cv. Xinken-5).</title>
        <authorList>
            <person name="Yu J."/>
            <person name="Guan X."/>
            <person name="Liu C."/>
            <person name="Xiang W."/>
            <person name="Yu Z."/>
            <person name="Liu X."/>
            <person name="Wang G."/>
        </authorList>
    </citation>
    <scope>NUCLEOTIDE SEQUENCE [LARGE SCALE GENOMIC DNA]</scope>
    <source>
        <strain evidence="3 4">DSM 100506</strain>
    </source>
</reference>
<organism evidence="3 4">
    <name type="scientific">Ureibacillus endophyticus</name>
    <dbReference type="NCBI Taxonomy" id="1978490"/>
    <lineage>
        <taxon>Bacteria</taxon>
        <taxon>Bacillati</taxon>
        <taxon>Bacillota</taxon>
        <taxon>Bacilli</taxon>
        <taxon>Bacillales</taxon>
        <taxon>Caryophanaceae</taxon>
        <taxon>Ureibacillus</taxon>
    </lineage>
</organism>
<proteinExistence type="predicted"/>
<feature type="domain" description="SLH" evidence="2">
    <location>
        <begin position="567"/>
        <end position="630"/>
    </location>
</feature>
<dbReference type="Proteomes" id="UP000272238">
    <property type="component" value="Unassembled WGS sequence"/>
</dbReference>
<keyword evidence="1" id="KW-0732">Signal</keyword>
<dbReference type="AlphaFoldDB" id="A0A494YUQ8"/>
<comment type="caution">
    <text evidence="3">The sequence shown here is derived from an EMBL/GenBank/DDBJ whole genome shotgun (WGS) entry which is preliminary data.</text>
</comment>
<dbReference type="PROSITE" id="PS51272">
    <property type="entry name" value="SLH"/>
    <property type="match status" value="3"/>
</dbReference>
<dbReference type="InterPro" id="IPR001119">
    <property type="entry name" value="SLH_dom"/>
</dbReference>
<evidence type="ECO:0000313" key="3">
    <source>
        <dbReference type="EMBL" id="RKQ13883.1"/>
    </source>
</evidence>
<dbReference type="Pfam" id="PF02368">
    <property type="entry name" value="Big_2"/>
    <property type="match status" value="1"/>
</dbReference>
<dbReference type="InterPro" id="IPR018711">
    <property type="entry name" value="NAGPA"/>
</dbReference>
<dbReference type="InterPro" id="IPR051465">
    <property type="entry name" value="Cell_Envelope_Struct_Comp"/>
</dbReference>
<feature type="chain" id="PRO_5019745275" evidence="1">
    <location>
        <begin position="28"/>
        <end position="742"/>
    </location>
</feature>
<protein>
    <submittedName>
        <fullName evidence="3">Parasporal protein</fullName>
    </submittedName>
</protein>
<keyword evidence="4" id="KW-1185">Reference proteome</keyword>
<dbReference type="OrthoDB" id="9809781at2"/>
<dbReference type="PANTHER" id="PTHR43308:SF5">
    <property type="entry name" value="S-LAYER PROTEIN _ PEPTIDOGLYCAN ENDO-BETA-N-ACETYLGLUCOSAMINIDASE"/>
    <property type="match status" value="1"/>
</dbReference>
<sequence>MKRKFNLVVSFLLAFSLMLVGVEQVYAFQTTNDSYPVSQGVKYSNYTYSSKPINHLEVDLSNPYTELELGLPSPINTVSTLTDRANKDSREGNRVVGAINANFYNMTDGYPLYLISQNNNIVMPEVLSDTKQYYVSEPIAFGVTSNGLAEIDYYDSDIIVQYNNQSVELNGLNRTRESNEGILYTPQYLVSKTPTNKYGMEVIVETSQTIGATKFGQTLTGNVTAIRNYGDENRPKIPRNGFVLSFNGKAMEKFKNVKIGEQISVSISIDSKWQDAKFIMASGPLLVYGGKVNVTMDTTSSRARQVTPRTAVAVSKDKKKAHLITVDKGMSLAQFAAYLEKLGVDRAINLDGGGSTTMGIRKYGSNTVVLANSPSGGTQRKISAIIEAVSTGATGTATTMKVTRDQIGTMLVGSTVTLKPNYLLDEHYNPLPISVNDFIITSSKNLVTVNGLSYTAATPGSDSITVQNGNARQNISVTVVDAPASLSISSTSKTIEQGASMQFTAKAKDANGNNLIYAPSQLKWTVEGDIGTISSTGLFKSNGKDGKGKIKVTLGTKTVSTDIEINKKPIFSDISNSNPYKEEIQYLVEHGLISGYADGTFKPNANLTRAHAAVLLSRALNLNVSKVTNPNFTDVPSSHVYYKQIAAIENAGIMGGVGNGKFNPSANLTRAQMAKILVEAFDLSGTSGEKFKDVGETHWAAQYIDTLATNKITTGYGDNTFKPNVEVSRAHFAVFLYRAITK</sequence>
<evidence type="ECO:0000313" key="4">
    <source>
        <dbReference type="Proteomes" id="UP000272238"/>
    </source>
</evidence>
<gene>
    <name evidence="3" type="ORF">D8M03_15050</name>
</gene>
<dbReference type="RefSeq" id="WP_121215645.1">
    <property type="nucleotide sequence ID" value="NZ_RBZN01000053.1"/>
</dbReference>
<dbReference type="EMBL" id="RBZN01000053">
    <property type="protein sequence ID" value="RKQ13883.1"/>
    <property type="molecule type" value="Genomic_DNA"/>
</dbReference>
<dbReference type="Pfam" id="PF00395">
    <property type="entry name" value="SLH"/>
    <property type="match status" value="3"/>
</dbReference>
<accession>A0A494YUQ8</accession>
<evidence type="ECO:0000259" key="2">
    <source>
        <dbReference type="PROSITE" id="PS51272"/>
    </source>
</evidence>
<dbReference type="SMART" id="SM00635">
    <property type="entry name" value="BID_2"/>
    <property type="match status" value="1"/>
</dbReference>
<dbReference type="PANTHER" id="PTHR43308">
    <property type="entry name" value="OUTER MEMBRANE PROTEIN ALPHA-RELATED"/>
    <property type="match status" value="1"/>
</dbReference>
<name>A0A494YUQ8_9BACL</name>
<evidence type="ECO:0000256" key="1">
    <source>
        <dbReference type="SAM" id="SignalP"/>
    </source>
</evidence>
<feature type="signal peptide" evidence="1">
    <location>
        <begin position="1"/>
        <end position="27"/>
    </location>
</feature>
<dbReference type="Pfam" id="PF09992">
    <property type="entry name" value="NAGPA"/>
    <property type="match status" value="1"/>
</dbReference>
<feature type="domain" description="SLH" evidence="2">
    <location>
        <begin position="631"/>
        <end position="686"/>
    </location>
</feature>
<feature type="domain" description="SLH" evidence="2">
    <location>
        <begin position="687"/>
        <end position="742"/>
    </location>
</feature>
<dbReference type="Gene3D" id="2.60.40.1080">
    <property type="match status" value="1"/>
</dbReference>
<dbReference type="InterPro" id="IPR003343">
    <property type="entry name" value="Big_2"/>
</dbReference>